<sequence length="50" mass="5793">MFILDINYLIMILIGIINDNYENGATHGIVLSIIVDAIYIIFYNKNYKIL</sequence>
<dbReference type="Proteomes" id="UP000077428">
    <property type="component" value="Unassembled WGS sequence"/>
</dbReference>
<evidence type="ECO:0000256" key="1">
    <source>
        <dbReference type="SAM" id="Phobius"/>
    </source>
</evidence>
<keyword evidence="1" id="KW-0812">Transmembrane</keyword>
<dbReference type="PATRIC" id="fig|66851.6.peg.353"/>
<proteinExistence type="predicted"/>
<organism evidence="2 3">
    <name type="scientific">Methanobrevibacter oralis</name>
    <dbReference type="NCBI Taxonomy" id="66851"/>
    <lineage>
        <taxon>Archaea</taxon>
        <taxon>Methanobacteriati</taxon>
        <taxon>Methanobacteriota</taxon>
        <taxon>Methanomada group</taxon>
        <taxon>Methanobacteria</taxon>
        <taxon>Methanobacteriales</taxon>
        <taxon>Methanobacteriaceae</taxon>
        <taxon>Methanobrevibacter</taxon>
    </lineage>
</organism>
<feature type="transmembrane region" description="Helical" evidence="1">
    <location>
        <begin position="25"/>
        <end position="43"/>
    </location>
</feature>
<protein>
    <submittedName>
        <fullName evidence="2">Uncharacterized protein</fullName>
    </submittedName>
</protein>
<evidence type="ECO:0000313" key="2">
    <source>
        <dbReference type="EMBL" id="KZX13798.1"/>
    </source>
</evidence>
<keyword evidence="3" id="KW-1185">Reference proteome</keyword>
<evidence type="ECO:0000313" key="3">
    <source>
        <dbReference type="Proteomes" id="UP000077428"/>
    </source>
</evidence>
<comment type="caution">
    <text evidence="2">The sequence shown here is derived from an EMBL/GenBank/DDBJ whole genome shotgun (WGS) entry which is preliminary data.</text>
</comment>
<reference evidence="3" key="1">
    <citation type="journal article" date="2016" name="Genome Announc.">
        <title>Draft Genome Sequences of Methanobrevibacter curvatus DSM11111, Methanobrevibacter cuticularis DSM11139, Methanobrevibacter filiformis DSM11501, and Methanobrevibacter oralis DSM7256.</title>
        <authorList>
            <person name="Poehlein A."/>
            <person name="Seedorf H."/>
        </authorList>
    </citation>
    <scope>NUCLEOTIDE SEQUENCE [LARGE SCALE GENOMIC DNA]</scope>
    <source>
        <strain evidence="3">DSM 7256 / JCM 30027 / ZR</strain>
    </source>
</reference>
<keyword evidence="1" id="KW-1133">Transmembrane helix</keyword>
<name>A0A166BTF4_METOA</name>
<dbReference type="STRING" id="66851.MBORA_03010"/>
<dbReference type="EMBL" id="LWMU01000044">
    <property type="protein sequence ID" value="KZX13798.1"/>
    <property type="molecule type" value="Genomic_DNA"/>
</dbReference>
<dbReference type="AlphaFoldDB" id="A0A166BTF4"/>
<keyword evidence="1" id="KW-0472">Membrane</keyword>
<gene>
    <name evidence="2" type="ORF">MBORA_03010</name>
</gene>
<accession>A0A166BTF4</accession>